<evidence type="ECO:0000313" key="1">
    <source>
        <dbReference type="EMBL" id="VBA32012.1"/>
    </source>
</evidence>
<dbReference type="EMBL" id="UPHM01000151">
    <property type="protein sequence ID" value="VBA32012.1"/>
    <property type="molecule type" value="Genomic_DNA"/>
</dbReference>
<proteinExistence type="predicted"/>
<accession>A0ABY6RS10</accession>
<organism evidence="1 2">
    <name type="scientific">Mycobacterium persicum</name>
    <dbReference type="NCBI Taxonomy" id="1487726"/>
    <lineage>
        <taxon>Bacteria</taxon>
        <taxon>Bacillati</taxon>
        <taxon>Actinomycetota</taxon>
        <taxon>Actinomycetes</taxon>
        <taxon>Mycobacteriales</taxon>
        <taxon>Mycobacteriaceae</taxon>
        <taxon>Mycobacterium</taxon>
    </lineage>
</organism>
<reference evidence="1 2" key="1">
    <citation type="submission" date="2018-09" db="EMBL/GenBank/DDBJ databases">
        <authorList>
            <person name="Tagini F."/>
        </authorList>
    </citation>
    <scope>NUCLEOTIDE SEQUENCE [LARGE SCALE GENOMIC DNA]</scope>
    <source>
        <strain evidence="1 2">MK4</strain>
    </source>
</reference>
<protein>
    <submittedName>
        <fullName evidence="1">Uncharacterized protein</fullName>
    </submittedName>
</protein>
<evidence type="ECO:0000313" key="2">
    <source>
        <dbReference type="Proteomes" id="UP000271464"/>
    </source>
</evidence>
<gene>
    <name evidence="1" type="ORF">LAUMK4_05659</name>
</gene>
<sequence length="36" mass="3678">MLRVSATGNSIGSAGVWMGRVGTGTAVRRVGDSRSQ</sequence>
<comment type="caution">
    <text evidence="1">The sequence shown here is derived from an EMBL/GenBank/DDBJ whole genome shotgun (WGS) entry which is preliminary data.</text>
</comment>
<keyword evidence="2" id="KW-1185">Reference proteome</keyword>
<dbReference type="Proteomes" id="UP000271464">
    <property type="component" value="Unassembled WGS sequence"/>
</dbReference>
<name>A0ABY6RS10_9MYCO</name>